<sequence length="382" mass="40856">MRRALIKLAIQVALILTLSAIFVTQFAGAIFTTSGHPDASEPDSLTMAYRSDQVEGVLVGLQVSAQSLSMTIEVVRTGAVAFDHDGEQFFIPVFLTATGSGRRVADCFTHGSGAVVSAVPQGSAAQQMLADAQRVRSQWSEPQMSALQINVPFNHSQVLSRIGVTCDIAPEAAVTRSQARRDVRLPAMTVAGMLMSRTSIKQAQSAPTSLCVTQELRLAASEQIDTLAPSPAVTGDGVWNELWPETAAARTAGLTTLDDPAASNIWRSCSAALDCPMSFLHRFGRCATGVKMPAIRASFHDLNAASDRDGLIFLAGALVGIIGGLIVEVVQSGFDVAAMRRGGTTASGDRQVRRRANRQLMRRLPARRKRGSVRPTRRRDTA</sequence>
<keyword evidence="4" id="KW-1185">Reference proteome</keyword>
<gene>
    <name evidence="3" type="ORF">Cco03nite_34110</name>
</gene>
<comment type="caution">
    <text evidence="3">The sequence shown here is derived from an EMBL/GenBank/DDBJ whole genome shotgun (WGS) entry which is preliminary data.</text>
</comment>
<dbReference type="RefSeq" id="WP_239167441.1">
    <property type="nucleotide sequence ID" value="NZ_BAAALC010000053.1"/>
</dbReference>
<evidence type="ECO:0000256" key="1">
    <source>
        <dbReference type="SAM" id="MobiDB-lite"/>
    </source>
</evidence>
<feature type="region of interest" description="Disordered" evidence="1">
    <location>
        <begin position="359"/>
        <end position="382"/>
    </location>
</feature>
<dbReference type="EMBL" id="BONI01000026">
    <property type="protein sequence ID" value="GIG06711.1"/>
    <property type="molecule type" value="Genomic_DNA"/>
</dbReference>
<dbReference type="Proteomes" id="UP000630887">
    <property type="component" value="Unassembled WGS sequence"/>
</dbReference>
<accession>A0A8J3L159</accession>
<evidence type="ECO:0000313" key="3">
    <source>
        <dbReference type="EMBL" id="GIG06711.1"/>
    </source>
</evidence>
<name>A0A8J3L159_9ACTN</name>
<keyword evidence="2" id="KW-1133">Transmembrane helix</keyword>
<dbReference type="AlphaFoldDB" id="A0A8J3L159"/>
<feature type="transmembrane region" description="Helical" evidence="2">
    <location>
        <begin position="310"/>
        <end position="330"/>
    </location>
</feature>
<protein>
    <submittedName>
        <fullName evidence="3">Uncharacterized protein</fullName>
    </submittedName>
</protein>
<keyword evidence="2" id="KW-0472">Membrane</keyword>
<evidence type="ECO:0000313" key="4">
    <source>
        <dbReference type="Proteomes" id="UP000630887"/>
    </source>
</evidence>
<evidence type="ECO:0000256" key="2">
    <source>
        <dbReference type="SAM" id="Phobius"/>
    </source>
</evidence>
<proteinExistence type="predicted"/>
<reference evidence="3 4" key="1">
    <citation type="submission" date="2021-01" db="EMBL/GenBank/DDBJ databases">
        <title>Whole genome shotgun sequence of Catellatospora coxensis NBRC 107359.</title>
        <authorList>
            <person name="Komaki H."/>
            <person name="Tamura T."/>
        </authorList>
    </citation>
    <scope>NUCLEOTIDE SEQUENCE [LARGE SCALE GENOMIC DNA]</scope>
    <source>
        <strain evidence="3 4">NBRC 107359</strain>
    </source>
</reference>
<keyword evidence="2" id="KW-0812">Transmembrane</keyword>
<organism evidence="3 4">
    <name type="scientific">Catellatospora coxensis</name>
    <dbReference type="NCBI Taxonomy" id="310354"/>
    <lineage>
        <taxon>Bacteria</taxon>
        <taxon>Bacillati</taxon>
        <taxon>Actinomycetota</taxon>
        <taxon>Actinomycetes</taxon>
        <taxon>Micromonosporales</taxon>
        <taxon>Micromonosporaceae</taxon>
        <taxon>Catellatospora</taxon>
    </lineage>
</organism>